<gene>
    <name evidence="5" type="primary">LOC112043858</name>
</gene>
<dbReference type="GO" id="GO:0016616">
    <property type="term" value="F:oxidoreductase activity, acting on the CH-OH group of donors, NAD or NADP as acceptor"/>
    <property type="evidence" value="ECO:0007669"/>
    <property type="project" value="UniProtKB-ARBA"/>
</dbReference>
<evidence type="ECO:0000313" key="4">
    <source>
        <dbReference type="Proteomes" id="UP001652582"/>
    </source>
</evidence>
<organism evidence="4 5">
    <name type="scientific">Bicyclus anynana</name>
    <name type="common">Squinting bush brown butterfly</name>
    <dbReference type="NCBI Taxonomy" id="110368"/>
    <lineage>
        <taxon>Eukaryota</taxon>
        <taxon>Metazoa</taxon>
        <taxon>Ecdysozoa</taxon>
        <taxon>Arthropoda</taxon>
        <taxon>Hexapoda</taxon>
        <taxon>Insecta</taxon>
        <taxon>Pterygota</taxon>
        <taxon>Neoptera</taxon>
        <taxon>Endopterygota</taxon>
        <taxon>Lepidoptera</taxon>
        <taxon>Glossata</taxon>
        <taxon>Ditrysia</taxon>
        <taxon>Papilionoidea</taxon>
        <taxon>Nymphalidae</taxon>
        <taxon>Satyrinae</taxon>
        <taxon>Satyrini</taxon>
        <taxon>Mycalesina</taxon>
        <taxon>Bicyclus</taxon>
    </lineage>
</organism>
<dbReference type="PROSITE" id="PS00798">
    <property type="entry name" value="ALDOKETO_REDUCTASE_1"/>
    <property type="match status" value="1"/>
</dbReference>
<feature type="compositionally biased region" description="Pro residues" evidence="2">
    <location>
        <begin position="70"/>
        <end position="79"/>
    </location>
</feature>
<keyword evidence="4" id="KW-1185">Reference proteome</keyword>
<feature type="region of interest" description="Disordered" evidence="2">
    <location>
        <begin position="60"/>
        <end position="85"/>
    </location>
</feature>
<dbReference type="InterPro" id="IPR018170">
    <property type="entry name" value="Aldo/ket_reductase_CS"/>
</dbReference>
<dbReference type="InterPro" id="IPR023210">
    <property type="entry name" value="NADP_OxRdtase_dom"/>
</dbReference>
<dbReference type="InterPro" id="IPR020471">
    <property type="entry name" value="AKR"/>
</dbReference>
<dbReference type="Proteomes" id="UP001652582">
    <property type="component" value="Chromosome 18"/>
</dbReference>
<dbReference type="GeneID" id="112043858"/>
<dbReference type="RefSeq" id="XP_023935258.1">
    <property type="nucleotide sequence ID" value="XM_024079490.1"/>
</dbReference>
<dbReference type="InterPro" id="IPR036812">
    <property type="entry name" value="NAD(P)_OxRdtase_dom_sf"/>
</dbReference>
<evidence type="ECO:0000256" key="2">
    <source>
        <dbReference type="SAM" id="MobiDB-lite"/>
    </source>
</evidence>
<dbReference type="PROSITE" id="PS00063">
    <property type="entry name" value="ALDOKETO_REDUCTASE_3"/>
    <property type="match status" value="1"/>
</dbReference>
<reference evidence="5" key="1">
    <citation type="submission" date="2025-08" db="UniProtKB">
        <authorList>
            <consortium name="RefSeq"/>
        </authorList>
    </citation>
    <scope>IDENTIFICATION</scope>
</reference>
<proteinExistence type="predicted"/>
<protein>
    <submittedName>
        <fullName evidence="5">Aldo-keto reductase AKR2E4</fullName>
    </submittedName>
</protein>
<keyword evidence="1" id="KW-0560">Oxidoreductase</keyword>
<evidence type="ECO:0000313" key="5">
    <source>
        <dbReference type="RefSeq" id="XP_023935258.1"/>
    </source>
</evidence>
<dbReference type="Pfam" id="PF00248">
    <property type="entry name" value="Aldo_ket_red"/>
    <property type="match status" value="1"/>
</dbReference>
<dbReference type="AlphaFoldDB" id="A0A6J1MQS6"/>
<sequence length="397" mass="45261">MRSDAVFKCVCTFHRRQSHGAGDARESVGSVESVHTSEDMRLVICVAVLVAVAAAHRAPPHRVHQQAPQHEPPQPPPLLTPQSTCSAPVTRLRDGNFMPRFGFGTWLGFDENQVPIPVTDESVQLAVEMAIDAGYRHIDTASIYHIEDQVGRAVNKKIQEGVVRREELFITTKLWNDAHRREAVVPALRESLQRLNLTYVDLYLIHYPIATETKAFKPYADVDYLQPWPGMVEAHQLKLTKSIGICNYNKTQLQRLWDSHEVKPAVLQIETNLNLQQAELREYCHDNDIAVIGYTPFGSLFPNKLRPGAPPPRVDHPMLVAMAQKYNKTVPQIVLRFNYELGVTPIPKTVTKSRIYENLNIFDFTLDDFDRRDLKNFDTGFRVVDVKFFSDSPYYPF</sequence>
<evidence type="ECO:0000259" key="3">
    <source>
        <dbReference type="Pfam" id="PF00248"/>
    </source>
</evidence>
<dbReference type="OrthoDB" id="416253at2759"/>
<dbReference type="Gene3D" id="3.20.20.100">
    <property type="entry name" value="NADP-dependent oxidoreductase domain"/>
    <property type="match status" value="1"/>
</dbReference>
<dbReference type="SUPFAM" id="SSF51430">
    <property type="entry name" value="NAD(P)-linked oxidoreductase"/>
    <property type="match status" value="1"/>
</dbReference>
<dbReference type="KEGG" id="bany:112043858"/>
<accession>A0A6J1MQS6</accession>
<name>A0A6J1MQS6_BICAN</name>
<dbReference type="FunFam" id="3.20.20.100:FF:000002">
    <property type="entry name" value="2,5-diketo-D-gluconic acid reductase A"/>
    <property type="match status" value="1"/>
</dbReference>
<dbReference type="PANTHER" id="PTHR11732">
    <property type="entry name" value="ALDO/KETO REDUCTASE"/>
    <property type="match status" value="1"/>
</dbReference>
<dbReference type="PRINTS" id="PR00069">
    <property type="entry name" value="ALDKETRDTASE"/>
</dbReference>
<feature type="domain" description="NADP-dependent oxidoreductase" evidence="3">
    <location>
        <begin position="102"/>
        <end position="372"/>
    </location>
</feature>
<evidence type="ECO:0000256" key="1">
    <source>
        <dbReference type="ARBA" id="ARBA00023002"/>
    </source>
</evidence>
<dbReference type="PROSITE" id="PS00062">
    <property type="entry name" value="ALDOKETO_REDUCTASE_2"/>
    <property type="match status" value="1"/>
</dbReference>